<evidence type="ECO:0000313" key="2">
    <source>
        <dbReference type="EMBL" id="PHT45993.1"/>
    </source>
</evidence>
<reference evidence="2 3" key="1">
    <citation type="journal article" date="2017" name="Genome Biol.">
        <title>New reference genome sequences of hot pepper reveal the massive evolution of plant disease-resistance genes by retroduplication.</title>
        <authorList>
            <person name="Kim S."/>
            <person name="Park J."/>
            <person name="Yeom S.I."/>
            <person name="Kim Y.M."/>
            <person name="Seo E."/>
            <person name="Kim K.T."/>
            <person name="Kim M.S."/>
            <person name="Lee J.M."/>
            <person name="Cheong K."/>
            <person name="Shin H.S."/>
            <person name="Kim S.B."/>
            <person name="Han K."/>
            <person name="Lee J."/>
            <person name="Park M."/>
            <person name="Lee H.A."/>
            <person name="Lee H.Y."/>
            <person name="Lee Y."/>
            <person name="Oh S."/>
            <person name="Lee J.H."/>
            <person name="Choi E."/>
            <person name="Choi E."/>
            <person name="Lee S.E."/>
            <person name="Jeon J."/>
            <person name="Kim H."/>
            <person name="Choi G."/>
            <person name="Song H."/>
            <person name="Lee J."/>
            <person name="Lee S.C."/>
            <person name="Kwon J.K."/>
            <person name="Lee H.Y."/>
            <person name="Koo N."/>
            <person name="Hong Y."/>
            <person name="Kim R.W."/>
            <person name="Kang W.H."/>
            <person name="Huh J.H."/>
            <person name="Kang B.C."/>
            <person name="Yang T.J."/>
            <person name="Lee Y.H."/>
            <person name="Bennetzen J.L."/>
            <person name="Choi D."/>
        </authorList>
    </citation>
    <scope>NUCLEOTIDE SEQUENCE [LARGE SCALE GENOMIC DNA]</scope>
    <source>
        <strain evidence="3">cv. PBC81</strain>
    </source>
</reference>
<comment type="function">
    <text evidence="1">Putative transcription activator involved in regulating light control of development.</text>
</comment>
<evidence type="ECO:0000313" key="3">
    <source>
        <dbReference type="Proteomes" id="UP000224567"/>
    </source>
</evidence>
<dbReference type="AlphaFoldDB" id="A0A2G2WL61"/>
<dbReference type="OrthoDB" id="1647550at2759"/>
<gene>
    <name evidence="2" type="ORF">CQW23_15151</name>
</gene>
<accession>A0A2G2WL61</accession>
<proteinExistence type="inferred from homology"/>
<dbReference type="GO" id="GO:0005634">
    <property type="term" value="C:nucleus"/>
    <property type="evidence" value="ECO:0007669"/>
    <property type="project" value="UniProtKB-SubCell"/>
</dbReference>
<dbReference type="InterPro" id="IPR031052">
    <property type="entry name" value="FHY3/FAR1"/>
</dbReference>
<dbReference type="PANTHER" id="PTHR31669:SF88">
    <property type="entry name" value="PROTEIN FAR1-RELATED SEQUENCE"/>
    <property type="match status" value="1"/>
</dbReference>
<sequence length="238" mass="27588">MLVIKLVDSTRWKLFEVELQHNHTVSPEIRRFYKSDKKMILASRKQQELTPVTQVHTIKLYRTSTDAACSGSQEVKEKDSRLPVDTTKHLELKEGDAHALYNYFCHMKLTNPNFFYLMDLDEEGCLRNVFWADASLRCIVQRVPEKLGGLKGYESIKTQLYKAAYNSLKITEFESSWGQMRSQHKLKDNKWLQSSIEVEGERYMLSHISSVSLSFLTCKLNNAMQAKVPNHHGHGDME</sequence>
<protein>
    <recommendedName>
        <fullName evidence="1">Protein FAR1-RELATED SEQUENCE</fullName>
    </recommendedName>
</protein>
<dbReference type="GO" id="GO:0006355">
    <property type="term" value="P:regulation of DNA-templated transcription"/>
    <property type="evidence" value="ECO:0007669"/>
    <property type="project" value="UniProtKB-UniRule"/>
</dbReference>
<keyword evidence="1" id="KW-0539">Nucleus</keyword>
<reference evidence="3" key="2">
    <citation type="journal article" date="2017" name="J. Anim. Genet.">
        <title>Multiple reference genome sequences of hot pepper reveal the massive evolution of plant disease resistance genes by retroduplication.</title>
        <authorList>
            <person name="Kim S."/>
            <person name="Park J."/>
            <person name="Yeom S.-I."/>
            <person name="Kim Y.-M."/>
            <person name="Seo E."/>
            <person name="Kim K.-T."/>
            <person name="Kim M.-S."/>
            <person name="Lee J.M."/>
            <person name="Cheong K."/>
            <person name="Shin H.-S."/>
            <person name="Kim S.-B."/>
            <person name="Han K."/>
            <person name="Lee J."/>
            <person name="Park M."/>
            <person name="Lee H.-A."/>
            <person name="Lee H.-Y."/>
            <person name="Lee Y."/>
            <person name="Oh S."/>
            <person name="Lee J.H."/>
            <person name="Choi E."/>
            <person name="Choi E."/>
            <person name="Lee S.E."/>
            <person name="Jeon J."/>
            <person name="Kim H."/>
            <person name="Choi G."/>
            <person name="Song H."/>
            <person name="Lee J."/>
            <person name="Lee S.-C."/>
            <person name="Kwon J.-K."/>
            <person name="Lee H.-Y."/>
            <person name="Koo N."/>
            <person name="Hong Y."/>
            <person name="Kim R.W."/>
            <person name="Kang W.-H."/>
            <person name="Huh J.H."/>
            <person name="Kang B.-C."/>
            <person name="Yang T.-J."/>
            <person name="Lee Y.-H."/>
            <person name="Bennetzen J.L."/>
            <person name="Choi D."/>
        </authorList>
    </citation>
    <scope>NUCLEOTIDE SEQUENCE [LARGE SCALE GENOMIC DNA]</scope>
    <source>
        <strain evidence="3">cv. PBC81</strain>
    </source>
</reference>
<dbReference type="PANTHER" id="PTHR31669">
    <property type="entry name" value="PROTEIN FAR1-RELATED SEQUENCE 10-RELATED"/>
    <property type="match status" value="1"/>
</dbReference>
<comment type="caution">
    <text evidence="2">The sequence shown here is derived from an EMBL/GenBank/DDBJ whole genome shotgun (WGS) entry which is preliminary data.</text>
</comment>
<comment type="similarity">
    <text evidence="1">Belongs to the FHY3/FAR1 family.</text>
</comment>
<keyword evidence="1" id="KW-0863">Zinc-finger</keyword>
<keyword evidence="1" id="KW-0479">Metal-binding</keyword>
<organism evidence="2 3">
    <name type="scientific">Capsicum baccatum</name>
    <name type="common">Peruvian pepper</name>
    <dbReference type="NCBI Taxonomy" id="33114"/>
    <lineage>
        <taxon>Eukaryota</taxon>
        <taxon>Viridiplantae</taxon>
        <taxon>Streptophyta</taxon>
        <taxon>Embryophyta</taxon>
        <taxon>Tracheophyta</taxon>
        <taxon>Spermatophyta</taxon>
        <taxon>Magnoliopsida</taxon>
        <taxon>eudicotyledons</taxon>
        <taxon>Gunneridae</taxon>
        <taxon>Pentapetalae</taxon>
        <taxon>asterids</taxon>
        <taxon>lamiids</taxon>
        <taxon>Solanales</taxon>
        <taxon>Solanaceae</taxon>
        <taxon>Solanoideae</taxon>
        <taxon>Capsiceae</taxon>
        <taxon>Capsicum</taxon>
    </lineage>
</organism>
<keyword evidence="1" id="KW-0862">Zinc</keyword>
<evidence type="ECO:0000256" key="1">
    <source>
        <dbReference type="RuleBase" id="RU367018"/>
    </source>
</evidence>
<comment type="subcellular location">
    <subcellularLocation>
        <location evidence="1">Nucleus</location>
    </subcellularLocation>
</comment>
<keyword evidence="3" id="KW-1185">Reference proteome</keyword>
<dbReference type="STRING" id="33114.A0A2G2WL61"/>
<dbReference type="EMBL" id="MLFT02000006">
    <property type="protein sequence ID" value="PHT45993.1"/>
    <property type="molecule type" value="Genomic_DNA"/>
</dbReference>
<dbReference type="GO" id="GO:0008270">
    <property type="term" value="F:zinc ion binding"/>
    <property type="evidence" value="ECO:0007669"/>
    <property type="project" value="UniProtKB-UniRule"/>
</dbReference>
<name>A0A2G2WL61_CAPBA</name>
<dbReference type="Proteomes" id="UP000224567">
    <property type="component" value="Unassembled WGS sequence"/>
</dbReference>